<evidence type="ECO:0000313" key="3">
    <source>
        <dbReference type="Proteomes" id="UP000004080"/>
    </source>
</evidence>
<dbReference type="STRING" id="1196324.A374_14680"/>
<evidence type="ECO:0000313" key="2">
    <source>
        <dbReference type="EMBL" id="EIT84582.1"/>
    </source>
</evidence>
<feature type="compositionally biased region" description="Pro residues" evidence="1">
    <location>
        <begin position="16"/>
        <end position="30"/>
    </location>
</feature>
<dbReference type="EMBL" id="AKKV01000031">
    <property type="protein sequence ID" value="EIT84582.1"/>
    <property type="molecule type" value="Genomic_DNA"/>
</dbReference>
<dbReference type="InterPro" id="IPR025555">
    <property type="entry name" value="YppG"/>
</dbReference>
<gene>
    <name evidence="2" type="ORF">A374_14680</name>
</gene>
<evidence type="ECO:0000256" key="1">
    <source>
        <dbReference type="SAM" id="MobiDB-lite"/>
    </source>
</evidence>
<reference evidence="2 3" key="1">
    <citation type="journal article" date="2012" name="J. Bacteriol.">
        <title>Genome of Bacillus macauensis ZFHKF-1, a Long-Chain-Forming Bacterium.</title>
        <authorList>
            <person name="Cai L."/>
            <person name="Zhang T."/>
        </authorList>
    </citation>
    <scope>NUCLEOTIDE SEQUENCE [LARGE SCALE GENOMIC DNA]</scope>
    <source>
        <strain evidence="2 3">ZFHKF-1</strain>
    </source>
</reference>
<sequence>MNRRYTPRIPVRSRIPAPPQPPYPHFPPSPQNFMRNGNVIEEEQPFIPMSVRQPFQRPNPLLSSFRGNDGSIDYNKVMGLVDQTMKIAQQFSPLLDLFKKK</sequence>
<dbReference type="Proteomes" id="UP000004080">
    <property type="component" value="Unassembled WGS sequence"/>
</dbReference>
<proteinExistence type="predicted"/>
<organism evidence="2 3">
    <name type="scientific">Fictibacillus macauensis ZFHKF-1</name>
    <dbReference type="NCBI Taxonomy" id="1196324"/>
    <lineage>
        <taxon>Bacteria</taxon>
        <taxon>Bacillati</taxon>
        <taxon>Bacillota</taxon>
        <taxon>Bacilli</taxon>
        <taxon>Bacillales</taxon>
        <taxon>Fictibacillaceae</taxon>
        <taxon>Fictibacillus</taxon>
    </lineage>
</organism>
<dbReference type="PATRIC" id="fig|1196324.3.peg.3000"/>
<dbReference type="RefSeq" id="WP_007203012.1">
    <property type="nucleotide sequence ID" value="NZ_AKKV01000031.1"/>
</dbReference>
<feature type="region of interest" description="Disordered" evidence="1">
    <location>
        <begin position="1"/>
        <end position="30"/>
    </location>
</feature>
<name>I8AG23_9BACL</name>
<keyword evidence="3" id="KW-1185">Reference proteome</keyword>
<protein>
    <recommendedName>
        <fullName evidence="4">YppG-like protein</fullName>
    </recommendedName>
</protein>
<evidence type="ECO:0008006" key="4">
    <source>
        <dbReference type="Google" id="ProtNLM"/>
    </source>
</evidence>
<comment type="caution">
    <text evidence="2">The sequence shown here is derived from an EMBL/GenBank/DDBJ whole genome shotgun (WGS) entry which is preliminary data.</text>
</comment>
<accession>I8AG23</accession>
<dbReference type="OrthoDB" id="2456726at2"/>
<dbReference type="Pfam" id="PF14179">
    <property type="entry name" value="YppG"/>
    <property type="match status" value="1"/>
</dbReference>
<dbReference type="AlphaFoldDB" id="I8AG23"/>